<comment type="caution">
    <text evidence="2">The sequence shown here is derived from an EMBL/GenBank/DDBJ whole genome shotgun (WGS) entry which is preliminary data.</text>
</comment>
<gene>
    <name evidence="2" type="ORF">PG996_010934</name>
</gene>
<keyword evidence="3" id="KW-1185">Reference proteome</keyword>
<evidence type="ECO:0000313" key="2">
    <source>
        <dbReference type="EMBL" id="KAK8056997.1"/>
    </source>
</evidence>
<sequence>MGKLRESYPLGAIRRQSKAKLAHPTASFTDQTVVIIGATGVMCSEAAKILAQLDVGTLVFGIRNLAKAERLADDIVSHYGLPRERILIKQVDLVSFESTKAFAADLQSLPRLDVLLMGSATNNTKRFVTGDGWEENLQVIHLSCALLTILLLPKLQTSADENRAPAVISNVSSSAVRMTAPWIRFPKRRRVVDYLRDVSDDKVVWKLGQYGVCKIVSYCWFGALASRLDPSHVHVHSLDPGCTKSPLSTNSLPARIFLGVFGRSPLLCGRAIANSCLPVEDAHGAMLWDYEVEKPTKFMTSEKTREMRKVIWEETRSVLELLSPEAVQVYADLEHKSGGLSGDRIDRRS</sequence>
<keyword evidence="1" id="KW-0560">Oxidoreductase</keyword>
<evidence type="ECO:0000256" key="1">
    <source>
        <dbReference type="ARBA" id="ARBA00023002"/>
    </source>
</evidence>
<reference evidence="2 3" key="1">
    <citation type="submission" date="2023-01" db="EMBL/GenBank/DDBJ databases">
        <title>Analysis of 21 Apiospora genomes using comparative genomics revels a genus with tremendous synthesis potential of carbohydrate active enzymes and secondary metabolites.</title>
        <authorList>
            <person name="Sorensen T."/>
        </authorList>
    </citation>
    <scope>NUCLEOTIDE SEQUENCE [LARGE SCALE GENOMIC DNA]</scope>
    <source>
        <strain evidence="2 3">CBS 83171</strain>
    </source>
</reference>
<dbReference type="Pfam" id="PF00106">
    <property type="entry name" value="adh_short"/>
    <property type="match status" value="1"/>
</dbReference>
<dbReference type="SUPFAM" id="SSF51735">
    <property type="entry name" value="NAD(P)-binding Rossmann-fold domains"/>
    <property type="match status" value="1"/>
</dbReference>
<dbReference type="Proteomes" id="UP001446871">
    <property type="component" value="Unassembled WGS sequence"/>
</dbReference>
<dbReference type="Gene3D" id="3.40.50.720">
    <property type="entry name" value="NAD(P)-binding Rossmann-like Domain"/>
    <property type="match status" value="1"/>
</dbReference>
<protein>
    <submittedName>
        <fullName evidence="2">Uncharacterized protein</fullName>
    </submittedName>
</protein>
<name>A0ABR1UDL7_9PEZI</name>
<dbReference type="PANTHER" id="PTHR43157:SF31">
    <property type="entry name" value="PHOSPHATIDYLINOSITOL-GLYCAN BIOSYNTHESIS CLASS F PROTEIN"/>
    <property type="match status" value="1"/>
</dbReference>
<evidence type="ECO:0000313" key="3">
    <source>
        <dbReference type="Proteomes" id="UP001446871"/>
    </source>
</evidence>
<proteinExistence type="predicted"/>
<dbReference type="PANTHER" id="PTHR43157">
    <property type="entry name" value="PHOSPHATIDYLINOSITOL-GLYCAN BIOSYNTHESIS CLASS F PROTEIN-RELATED"/>
    <property type="match status" value="1"/>
</dbReference>
<accession>A0ABR1UDL7</accession>
<dbReference type="EMBL" id="JAQQWM010000007">
    <property type="protein sequence ID" value="KAK8056997.1"/>
    <property type="molecule type" value="Genomic_DNA"/>
</dbReference>
<dbReference type="InterPro" id="IPR002347">
    <property type="entry name" value="SDR_fam"/>
</dbReference>
<organism evidence="2 3">
    <name type="scientific">Apiospora saccharicola</name>
    <dbReference type="NCBI Taxonomy" id="335842"/>
    <lineage>
        <taxon>Eukaryota</taxon>
        <taxon>Fungi</taxon>
        <taxon>Dikarya</taxon>
        <taxon>Ascomycota</taxon>
        <taxon>Pezizomycotina</taxon>
        <taxon>Sordariomycetes</taxon>
        <taxon>Xylariomycetidae</taxon>
        <taxon>Amphisphaeriales</taxon>
        <taxon>Apiosporaceae</taxon>
        <taxon>Apiospora</taxon>
    </lineage>
</organism>
<dbReference type="InterPro" id="IPR036291">
    <property type="entry name" value="NAD(P)-bd_dom_sf"/>
</dbReference>